<dbReference type="PANTHER" id="PTHR22118">
    <property type="entry name" value="DYNEIN ASSEMBLY FACTOR 3, AXONEMAL"/>
    <property type="match status" value="1"/>
</dbReference>
<evidence type="ECO:0000313" key="8">
    <source>
        <dbReference type="Proteomes" id="UP000198287"/>
    </source>
</evidence>
<dbReference type="AlphaFoldDB" id="A0A226EIP5"/>
<evidence type="ECO:0000256" key="2">
    <source>
        <dbReference type="ARBA" id="ARBA00022490"/>
    </source>
</evidence>
<evidence type="ECO:0000313" key="7">
    <source>
        <dbReference type="EMBL" id="OXA56631.1"/>
    </source>
</evidence>
<evidence type="ECO:0000256" key="1">
    <source>
        <dbReference type="ARBA" id="ARBA00010449"/>
    </source>
</evidence>
<dbReference type="InterPro" id="IPR039304">
    <property type="entry name" value="DNAAF3"/>
</dbReference>
<proteinExistence type="inferred from homology"/>
<reference evidence="7 8" key="1">
    <citation type="submission" date="2015-12" db="EMBL/GenBank/DDBJ databases">
        <title>The genome of Folsomia candida.</title>
        <authorList>
            <person name="Faddeeva A."/>
            <person name="Derks M.F."/>
            <person name="Anvar Y."/>
            <person name="Smit S."/>
            <person name="Van Straalen N."/>
            <person name="Roelofs D."/>
        </authorList>
    </citation>
    <scope>NUCLEOTIDE SEQUENCE [LARGE SCALE GENOMIC DNA]</scope>
    <source>
        <strain evidence="7 8">VU population</strain>
        <tissue evidence="7">Whole body</tissue>
    </source>
</reference>
<dbReference type="OrthoDB" id="538817at2759"/>
<sequence>MAVDEVRSGMGSLGFWGNTPACDLLGLIEKFHKEDVDNVCNILLMGQADGRHILKTLATHATDENELNIHLVESSPILFARQLLLIHLAFLPKDKIGLHEKTTQFMEIFGNILIRPQTRKTIRKCAETLIKVITDDNVRGEILPFVNFSDLKHRDRDMIVEILKFWSESTMTAEEMQTLWDKRLRHCLSSRYDSRMGAFDWDFQMRMTEKNSDTKIVNVQEYKKWRNCGLAFTEYENDYNQANVTFLPGKTYPYQGDILIGPFLPYGIKTEDKTFFEKANHEYKNKSQDITFHTLNSVLKTLSSRNLKSETIQIHCLPIDSTINLWKKFKFLEKFDFVLVSNMLGHQITPELTKLLKRDGVVVIDRTKYIWYFRDENDKAYEHKVVELADLACLALNDASTKDYLSFKVKAERESTVEEVKSEVEI</sequence>
<dbReference type="PANTHER" id="PTHR22118:SF14">
    <property type="entry name" value="DYNEIN AXONEMAL ASSEMBLY FACTOR 3"/>
    <property type="match status" value="1"/>
</dbReference>
<organism evidence="7 8">
    <name type="scientific">Folsomia candida</name>
    <name type="common">Springtail</name>
    <dbReference type="NCBI Taxonomy" id="158441"/>
    <lineage>
        <taxon>Eukaryota</taxon>
        <taxon>Metazoa</taxon>
        <taxon>Ecdysozoa</taxon>
        <taxon>Arthropoda</taxon>
        <taxon>Hexapoda</taxon>
        <taxon>Collembola</taxon>
        <taxon>Entomobryomorpha</taxon>
        <taxon>Isotomoidea</taxon>
        <taxon>Isotomidae</taxon>
        <taxon>Proisotominae</taxon>
        <taxon>Folsomia</taxon>
    </lineage>
</organism>
<evidence type="ECO:0000256" key="3">
    <source>
        <dbReference type="ARBA" id="ARBA00022794"/>
    </source>
</evidence>
<dbReference type="InterPro" id="IPR027974">
    <property type="entry name" value="DUF4470"/>
</dbReference>
<evidence type="ECO:0000256" key="4">
    <source>
        <dbReference type="ARBA" id="ARBA00024190"/>
    </source>
</evidence>
<keyword evidence="2" id="KW-0963">Cytoplasm</keyword>
<comment type="subcellular location">
    <subcellularLocation>
        <location evidence="4">Dynein axonemal particle</location>
    </subcellularLocation>
</comment>
<protein>
    <submittedName>
        <fullName evidence="7">Dynein assembly factor 3, axonemal</fullName>
    </submittedName>
</protein>
<dbReference type="GO" id="GO:0044458">
    <property type="term" value="P:motile cilium assembly"/>
    <property type="evidence" value="ECO:0007669"/>
    <property type="project" value="TreeGrafter"/>
</dbReference>
<feature type="domain" description="Dynein assembly factor 3 C-terminal" evidence="6">
    <location>
        <begin position="147"/>
        <end position="306"/>
    </location>
</feature>
<dbReference type="GO" id="GO:0120293">
    <property type="term" value="C:dynein axonemal particle"/>
    <property type="evidence" value="ECO:0007669"/>
    <property type="project" value="UniProtKB-SubCell"/>
</dbReference>
<comment type="similarity">
    <text evidence="1">Belongs to the DNAAF3 family.</text>
</comment>
<dbReference type="Pfam" id="PF14740">
    <property type="entry name" value="DUF4471"/>
    <property type="match status" value="2"/>
</dbReference>
<comment type="caution">
    <text evidence="7">The sequence shown here is derived from an EMBL/GenBank/DDBJ whole genome shotgun (WGS) entry which is preliminary data.</text>
</comment>
<feature type="domain" description="Dynein assembly factor 3 C-terminal" evidence="6">
    <location>
        <begin position="308"/>
        <end position="392"/>
    </location>
</feature>
<evidence type="ECO:0000259" key="5">
    <source>
        <dbReference type="Pfam" id="PF14737"/>
    </source>
</evidence>
<gene>
    <name evidence="7" type="ORF">Fcan01_09348</name>
</gene>
<accession>A0A226EIP5</accession>
<feature type="domain" description="DUF4470" evidence="5">
    <location>
        <begin position="15"/>
        <end position="114"/>
    </location>
</feature>
<keyword evidence="3" id="KW-0970">Cilium biogenesis/degradation</keyword>
<name>A0A226EIP5_FOLCA</name>
<dbReference type="OMA" id="WWGYSPA"/>
<keyword evidence="8" id="KW-1185">Reference proteome</keyword>
<dbReference type="GO" id="GO:0070286">
    <property type="term" value="P:axonemal dynein complex assembly"/>
    <property type="evidence" value="ECO:0007669"/>
    <property type="project" value="InterPro"/>
</dbReference>
<dbReference type="EMBL" id="LNIX01000004">
    <property type="protein sequence ID" value="OXA56631.1"/>
    <property type="molecule type" value="Genomic_DNA"/>
</dbReference>
<dbReference type="Pfam" id="PF14737">
    <property type="entry name" value="DUF4470"/>
    <property type="match status" value="1"/>
</dbReference>
<dbReference type="InterPro" id="IPR028235">
    <property type="entry name" value="DNAAF3_C"/>
</dbReference>
<dbReference type="STRING" id="158441.A0A226EIP5"/>
<dbReference type="Proteomes" id="UP000198287">
    <property type="component" value="Unassembled WGS sequence"/>
</dbReference>
<evidence type="ECO:0000259" key="6">
    <source>
        <dbReference type="Pfam" id="PF14740"/>
    </source>
</evidence>